<feature type="signal peptide" evidence="1">
    <location>
        <begin position="1"/>
        <end position="27"/>
    </location>
</feature>
<evidence type="ECO:0000313" key="2">
    <source>
        <dbReference type="EMBL" id="AKK06665.1"/>
    </source>
</evidence>
<gene>
    <name evidence="2" type="ORF">CMUST_11770</name>
</gene>
<reference evidence="3" key="2">
    <citation type="submission" date="2015-05" db="EMBL/GenBank/DDBJ databases">
        <title>Complete genome sequence of Corynebacterium mustelae DSM 45274, isolated from various tissues of a male ferret with lethal sepsis.</title>
        <authorList>
            <person name="Ruckert C."/>
            <person name="Albersmeier A."/>
            <person name="Winkler A."/>
            <person name="Tauch A."/>
        </authorList>
    </citation>
    <scope>NUCLEOTIDE SEQUENCE [LARGE SCALE GENOMIC DNA]</scope>
    <source>
        <strain evidence="3">DSM 45274</strain>
    </source>
</reference>
<keyword evidence="3" id="KW-1185">Reference proteome</keyword>
<accession>A0A0G3H1R0</accession>
<dbReference type="PATRIC" id="fig|571915.4.peg.2513"/>
<dbReference type="AlphaFoldDB" id="A0A0G3H1R0"/>
<proteinExistence type="predicted"/>
<evidence type="ECO:0008006" key="4">
    <source>
        <dbReference type="Google" id="ProtNLM"/>
    </source>
</evidence>
<dbReference type="EMBL" id="CP011542">
    <property type="protein sequence ID" value="AKK06665.1"/>
    <property type="molecule type" value="Genomic_DNA"/>
</dbReference>
<dbReference type="Proteomes" id="UP000035199">
    <property type="component" value="Chromosome"/>
</dbReference>
<evidence type="ECO:0000256" key="1">
    <source>
        <dbReference type="SAM" id="SignalP"/>
    </source>
</evidence>
<keyword evidence="1" id="KW-0732">Signal</keyword>
<dbReference type="RefSeq" id="WP_047262650.1">
    <property type="nucleotide sequence ID" value="NZ_CP011542.1"/>
</dbReference>
<dbReference type="KEGG" id="cmv:CMUST_11770"/>
<reference evidence="2 3" key="1">
    <citation type="journal article" date="2015" name="Genome Announc.">
        <title>Complete Genome Sequence of the Type Strain Corynebacterium mustelae DSM 45274, Isolated from Various Tissues of a Male Ferret with Lethal Sepsis.</title>
        <authorList>
            <person name="Ruckert C."/>
            <person name="Eimer J."/>
            <person name="Winkler A."/>
            <person name="Tauch A."/>
        </authorList>
    </citation>
    <scope>NUCLEOTIDE SEQUENCE [LARGE SCALE GENOMIC DNA]</scope>
    <source>
        <strain evidence="2 3">DSM 45274</strain>
    </source>
</reference>
<name>A0A0G3H1R0_9CORY</name>
<protein>
    <recommendedName>
        <fullName evidence="4">Secreted protein</fullName>
    </recommendedName>
</protein>
<organism evidence="2 3">
    <name type="scientific">Corynebacterium mustelae</name>
    <dbReference type="NCBI Taxonomy" id="571915"/>
    <lineage>
        <taxon>Bacteria</taxon>
        <taxon>Bacillati</taxon>
        <taxon>Actinomycetota</taxon>
        <taxon>Actinomycetes</taxon>
        <taxon>Mycobacteriales</taxon>
        <taxon>Corynebacteriaceae</taxon>
        <taxon>Corynebacterium</taxon>
    </lineage>
</organism>
<evidence type="ECO:0000313" key="3">
    <source>
        <dbReference type="Proteomes" id="UP000035199"/>
    </source>
</evidence>
<sequence length="108" mass="11465">MKMSRFACGLVTAAALSFTTLTPPAQAEQPQPVVVTHTAGSSVVDGITTAYDKVMETAIMSAEWLGNFGPIGKWLGQVQLAMRWLARTAVISTLNSSEHNSSQLSSLP</sequence>
<feature type="chain" id="PRO_5002554530" description="Secreted protein" evidence="1">
    <location>
        <begin position="28"/>
        <end position="108"/>
    </location>
</feature>